<name>A0ABV7L9I0_9PROT</name>
<evidence type="ECO:0000313" key="2">
    <source>
        <dbReference type="EMBL" id="MFC3231170.1"/>
    </source>
</evidence>
<reference evidence="3" key="1">
    <citation type="journal article" date="2019" name="Int. J. Syst. Evol. Microbiol.">
        <title>The Global Catalogue of Microorganisms (GCM) 10K type strain sequencing project: providing services to taxonomists for standard genome sequencing and annotation.</title>
        <authorList>
            <consortium name="The Broad Institute Genomics Platform"/>
            <consortium name="The Broad Institute Genome Sequencing Center for Infectious Disease"/>
            <person name="Wu L."/>
            <person name="Ma J."/>
        </authorList>
    </citation>
    <scope>NUCLEOTIDE SEQUENCE [LARGE SCALE GENOMIC DNA]</scope>
    <source>
        <strain evidence="3">KCTC 42964</strain>
    </source>
</reference>
<protein>
    <submittedName>
        <fullName evidence="2">NUDIX hydrolase</fullName>
    </submittedName>
</protein>
<dbReference type="Gene3D" id="3.90.79.10">
    <property type="entry name" value="Nucleoside Triphosphate Pyrophosphohydrolase"/>
    <property type="match status" value="1"/>
</dbReference>
<dbReference type="Proteomes" id="UP001595528">
    <property type="component" value="Unassembled WGS sequence"/>
</dbReference>
<feature type="domain" description="Nudix hydrolase" evidence="1">
    <location>
        <begin position="13"/>
        <end position="144"/>
    </location>
</feature>
<comment type="caution">
    <text evidence="2">The sequence shown here is derived from an EMBL/GenBank/DDBJ whole genome shotgun (WGS) entry which is preliminary data.</text>
</comment>
<gene>
    <name evidence="2" type="ORF">ACFOGJ_28235</name>
</gene>
<dbReference type="CDD" id="cd04673">
    <property type="entry name" value="NUDIX_ADPRase"/>
    <property type="match status" value="1"/>
</dbReference>
<dbReference type="InterPro" id="IPR015797">
    <property type="entry name" value="NUDIX_hydrolase-like_dom_sf"/>
</dbReference>
<keyword evidence="3" id="KW-1185">Reference proteome</keyword>
<dbReference type="PANTHER" id="PTHR43736">
    <property type="entry name" value="ADP-RIBOSE PYROPHOSPHATASE"/>
    <property type="match status" value="1"/>
</dbReference>
<dbReference type="Pfam" id="PF00293">
    <property type="entry name" value="NUDIX"/>
    <property type="match status" value="1"/>
</dbReference>
<dbReference type="PROSITE" id="PS51462">
    <property type="entry name" value="NUDIX"/>
    <property type="match status" value="1"/>
</dbReference>
<proteinExistence type="predicted"/>
<accession>A0ABV7L9I0</accession>
<organism evidence="2 3">
    <name type="scientific">Marinibaculum pumilum</name>
    <dbReference type="NCBI Taxonomy" id="1766165"/>
    <lineage>
        <taxon>Bacteria</taxon>
        <taxon>Pseudomonadati</taxon>
        <taxon>Pseudomonadota</taxon>
        <taxon>Alphaproteobacteria</taxon>
        <taxon>Rhodospirillales</taxon>
        <taxon>Rhodospirillaceae</taxon>
        <taxon>Marinibaculum</taxon>
    </lineage>
</organism>
<dbReference type="PANTHER" id="PTHR43736:SF1">
    <property type="entry name" value="DIHYDRONEOPTERIN TRIPHOSPHATE DIPHOSPHATASE"/>
    <property type="match status" value="1"/>
</dbReference>
<dbReference type="InterPro" id="IPR000086">
    <property type="entry name" value="NUDIX_hydrolase_dom"/>
</dbReference>
<dbReference type="RefSeq" id="WP_379906634.1">
    <property type="nucleotide sequence ID" value="NZ_JBHRTR010000054.1"/>
</dbReference>
<keyword evidence="2" id="KW-0378">Hydrolase</keyword>
<evidence type="ECO:0000259" key="1">
    <source>
        <dbReference type="PROSITE" id="PS51462"/>
    </source>
</evidence>
<dbReference type="SUPFAM" id="SSF55811">
    <property type="entry name" value="Nudix"/>
    <property type="match status" value="1"/>
</dbReference>
<sequence length="152" mass="16285">MTEDAESRRYPARPIVGVGAVIWRDTDVLLVRRGTPPMKGEWSLPGGSQQTGETVFACAAREVLEETAVTAEILGLVDVVDAIRSDPAGRVEYHYTLVDLVGRWTAGTPSAGDDAADAAFHPLAGLPALGLWSETERVILASRAVLARFRGE</sequence>
<dbReference type="EMBL" id="JBHRTR010000054">
    <property type="protein sequence ID" value="MFC3231170.1"/>
    <property type="molecule type" value="Genomic_DNA"/>
</dbReference>
<dbReference type="GO" id="GO:0016787">
    <property type="term" value="F:hydrolase activity"/>
    <property type="evidence" value="ECO:0007669"/>
    <property type="project" value="UniProtKB-KW"/>
</dbReference>
<evidence type="ECO:0000313" key="3">
    <source>
        <dbReference type="Proteomes" id="UP001595528"/>
    </source>
</evidence>